<sequence>MAITTNIRMFAAIIDLLISMLSFSAAAYPPDFTGSLGNFMKILNTTDRIWLYNRTYNNHGHECLYLKTESIKQLEYSFKQYYIDNKGKQHEHNLKGKLAMETKLGGASLTVTGASEDGTSIKYILLQEKLQHGCFALYFTTSAEDHKQVQRCQLYIPDSGIKEPVQDCLDLYSSYCSQYLKESTDGGQVVYSDKCQNLQGC</sequence>
<organism evidence="2">
    <name type="scientific">Rhipicephalus zambeziensis</name>
    <dbReference type="NCBI Taxonomy" id="60191"/>
    <lineage>
        <taxon>Eukaryota</taxon>
        <taxon>Metazoa</taxon>
        <taxon>Ecdysozoa</taxon>
        <taxon>Arthropoda</taxon>
        <taxon>Chelicerata</taxon>
        <taxon>Arachnida</taxon>
        <taxon>Acari</taxon>
        <taxon>Parasitiformes</taxon>
        <taxon>Ixodida</taxon>
        <taxon>Ixodoidea</taxon>
        <taxon>Ixodidae</taxon>
        <taxon>Rhipicephalinae</taxon>
        <taxon>Rhipicephalus</taxon>
        <taxon>Rhipicephalus</taxon>
    </lineage>
</organism>
<protein>
    <recommendedName>
        <fullName evidence="3">Lipocalin</fullName>
    </recommendedName>
</protein>
<feature type="chain" id="PRO_5012262627" description="Lipocalin" evidence="1">
    <location>
        <begin position="27"/>
        <end position="201"/>
    </location>
</feature>
<reference evidence="2" key="1">
    <citation type="journal article" date="2017" name="Parasit. Vectors">
        <title>Sialotranscriptomics of Rhipicephalus zambeziensis reveals intricate expression profiles of secretory proteins and suggests tight temporal transcriptional regulation during blood-feeding.</title>
        <authorList>
            <person name="de Castro M.H."/>
            <person name="de Klerk D."/>
            <person name="Pienaar R."/>
            <person name="Rees D.J.G."/>
            <person name="Mans B.J."/>
        </authorList>
    </citation>
    <scope>NUCLEOTIDE SEQUENCE</scope>
    <source>
        <tissue evidence="2">Salivary glands</tissue>
    </source>
</reference>
<name>A0A224YIT1_9ACAR</name>
<accession>A0A224YIT1</accession>
<dbReference type="InterPro" id="IPR012674">
    <property type="entry name" value="Calycin"/>
</dbReference>
<dbReference type="EMBL" id="GFPF01002596">
    <property type="protein sequence ID" value="MAA13742.1"/>
    <property type="molecule type" value="Transcribed_RNA"/>
</dbReference>
<feature type="signal peptide" evidence="1">
    <location>
        <begin position="1"/>
        <end position="26"/>
    </location>
</feature>
<evidence type="ECO:0008006" key="3">
    <source>
        <dbReference type="Google" id="ProtNLM"/>
    </source>
</evidence>
<dbReference type="AlphaFoldDB" id="A0A224YIT1"/>
<keyword evidence="1" id="KW-0732">Signal</keyword>
<evidence type="ECO:0000256" key="1">
    <source>
        <dbReference type="SAM" id="SignalP"/>
    </source>
</evidence>
<dbReference type="SUPFAM" id="SSF50814">
    <property type="entry name" value="Lipocalins"/>
    <property type="match status" value="1"/>
</dbReference>
<proteinExistence type="predicted"/>
<dbReference type="Gene3D" id="2.40.128.20">
    <property type="match status" value="1"/>
</dbReference>
<evidence type="ECO:0000313" key="2">
    <source>
        <dbReference type="EMBL" id="MAA13742.1"/>
    </source>
</evidence>